<proteinExistence type="predicted"/>
<feature type="transmembrane region" description="Helical" evidence="2">
    <location>
        <begin position="181"/>
        <end position="200"/>
    </location>
</feature>
<keyword evidence="5" id="KW-1185">Reference proteome</keyword>
<evidence type="ECO:0000256" key="1">
    <source>
        <dbReference type="SAM" id="MobiDB-lite"/>
    </source>
</evidence>
<accession>A0ABP6T464</accession>
<dbReference type="PROSITE" id="PS50914">
    <property type="entry name" value="BON"/>
    <property type="match status" value="1"/>
</dbReference>
<evidence type="ECO:0000313" key="4">
    <source>
        <dbReference type="EMBL" id="GAA3392776.1"/>
    </source>
</evidence>
<dbReference type="Gene3D" id="3.30.1340.30">
    <property type="match status" value="1"/>
</dbReference>
<dbReference type="EMBL" id="BAAAYN010000039">
    <property type="protein sequence ID" value="GAA3392776.1"/>
    <property type="molecule type" value="Genomic_DNA"/>
</dbReference>
<feature type="domain" description="BON" evidence="3">
    <location>
        <begin position="80"/>
        <end position="148"/>
    </location>
</feature>
<feature type="region of interest" description="Disordered" evidence="1">
    <location>
        <begin position="62"/>
        <end position="81"/>
    </location>
</feature>
<dbReference type="Pfam" id="PF04972">
    <property type="entry name" value="BON"/>
    <property type="match status" value="1"/>
</dbReference>
<comment type="caution">
    <text evidence="4">The sequence shown here is derived from an EMBL/GenBank/DDBJ whole genome shotgun (WGS) entry which is preliminary data.</text>
</comment>
<dbReference type="InterPro" id="IPR007055">
    <property type="entry name" value="BON_dom"/>
</dbReference>
<name>A0ABP6T464_9ACTN</name>
<evidence type="ECO:0000256" key="2">
    <source>
        <dbReference type="SAM" id="Phobius"/>
    </source>
</evidence>
<protein>
    <recommendedName>
        <fullName evidence="3">BON domain-containing protein</fullName>
    </recommendedName>
</protein>
<keyword evidence="2" id="KW-0472">Membrane</keyword>
<evidence type="ECO:0000259" key="3">
    <source>
        <dbReference type="PROSITE" id="PS50914"/>
    </source>
</evidence>
<keyword evidence="2" id="KW-0812">Transmembrane</keyword>
<organism evidence="4 5">
    <name type="scientific">Cryptosporangium minutisporangium</name>
    <dbReference type="NCBI Taxonomy" id="113569"/>
    <lineage>
        <taxon>Bacteria</taxon>
        <taxon>Bacillati</taxon>
        <taxon>Actinomycetota</taxon>
        <taxon>Actinomycetes</taxon>
        <taxon>Cryptosporangiales</taxon>
        <taxon>Cryptosporangiaceae</taxon>
        <taxon>Cryptosporangium</taxon>
    </lineage>
</organism>
<evidence type="ECO:0000313" key="5">
    <source>
        <dbReference type="Proteomes" id="UP001501676"/>
    </source>
</evidence>
<feature type="region of interest" description="Disordered" evidence="1">
    <location>
        <begin position="16"/>
        <end position="42"/>
    </location>
</feature>
<dbReference type="Proteomes" id="UP001501676">
    <property type="component" value="Unassembled WGS sequence"/>
</dbReference>
<sequence length="210" mass="22533">MPASAEITDVVRLQPVLSPPRADHPIIPTSTGCPTGRDRHGPVRVRQTEGARMYYWPFPFPEESGSSSRPADESSRPLSPDEQISATVLARLLLDDRTRPGQVTIQTQAGVVILSGTMPTAEARTVAAQIAATTTGARDVCNILRVPRHRFLLRDRSLAALLVMSAYISLVVGILGGVVGWIALALICALAASAVESRYVRGTQRGRGSR</sequence>
<gene>
    <name evidence="4" type="ORF">GCM10020369_55740</name>
</gene>
<reference evidence="5" key="1">
    <citation type="journal article" date="2019" name="Int. J. Syst. Evol. Microbiol.">
        <title>The Global Catalogue of Microorganisms (GCM) 10K type strain sequencing project: providing services to taxonomists for standard genome sequencing and annotation.</title>
        <authorList>
            <consortium name="The Broad Institute Genomics Platform"/>
            <consortium name="The Broad Institute Genome Sequencing Center for Infectious Disease"/>
            <person name="Wu L."/>
            <person name="Ma J."/>
        </authorList>
    </citation>
    <scope>NUCLEOTIDE SEQUENCE [LARGE SCALE GENOMIC DNA]</scope>
    <source>
        <strain evidence="5">JCM 9458</strain>
    </source>
</reference>
<keyword evidence="2" id="KW-1133">Transmembrane helix</keyword>